<feature type="region of interest" description="Disordered" evidence="1">
    <location>
        <begin position="116"/>
        <end position="146"/>
    </location>
</feature>
<protein>
    <submittedName>
        <fullName evidence="2">Uncharacterized protein</fullName>
    </submittedName>
</protein>
<feature type="compositionally biased region" description="Low complexity" evidence="1">
    <location>
        <begin position="137"/>
        <end position="146"/>
    </location>
</feature>
<feature type="compositionally biased region" description="Basic residues" evidence="1">
    <location>
        <begin position="352"/>
        <end position="364"/>
    </location>
</feature>
<feature type="compositionally biased region" description="Low complexity" evidence="1">
    <location>
        <begin position="80"/>
        <end position="94"/>
    </location>
</feature>
<organism evidence="2 3">
    <name type="scientific">Zalerion maritima</name>
    <dbReference type="NCBI Taxonomy" id="339359"/>
    <lineage>
        <taxon>Eukaryota</taxon>
        <taxon>Fungi</taxon>
        <taxon>Dikarya</taxon>
        <taxon>Ascomycota</taxon>
        <taxon>Pezizomycotina</taxon>
        <taxon>Sordariomycetes</taxon>
        <taxon>Lulworthiomycetidae</taxon>
        <taxon>Lulworthiales</taxon>
        <taxon>Lulworthiaceae</taxon>
        <taxon>Zalerion</taxon>
    </lineage>
</organism>
<feature type="compositionally biased region" description="Pro residues" evidence="1">
    <location>
        <begin position="8"/>
        <end position="20"/>
    </location>
</feature>
<sequence length="628" mass="67550">MASVTPSKPLPPTPSSPPPPRPRDACPWFWRCHNCGTWYRLGTTRRCLECSHIFCTSTQEPATASTSKKGRKISTRRKTTTSSSSSSSSSSSGRPAASCRAEFDYAGWKQLGEWRREAGASDRDHDHDDIVSEPGESASSGTAVGAGAATMTAATIRGVREKVARALQAGAGRRKAPGAGAAAAAGRKCGRRDRQRERAREKEAGTGVDGRRDEMFWRRRHDCWWDCDYPSECRHTLYEGVVGGKVSERALYVRKKEARGGGDDARFDPMTGYPVERMEDEATTTRTKGVGMESAFEVENESCSDEARDGKGKDDRVVARDGSAVSPLPGDPDVEFDDDPDPACYGSSARKAQVHRSRYRHRHDTRPSPLKLSASTLEHCDLWAAAVPASPASDVGVEGVYNRVRNDRGRGQDYDVDADFGTGIARNIHRDARSRMKVAKLTGLDSLESLVGFGRAAGRASGEGRNWNAGRNTDAGRSLAHTNAGPIASSTSPFGHVPAEDTGHAIASGSTAKEKKKRGRVKLAVKPSTGSASVQQRSFFLEDGPVSPTSHPWEAGKASGALFSGELGNRERAGGRGVGYGARQRDSGMSMGEQEYAESVALDLQALLAEDYAMAPIELQEVGEAQIQ</sequence>
<dbReference type="Proteomes" id="UP001201980">
    <property type="component" value="Unassembled WGS sequence"/>
</dbReference>
<feature type="region of interest" description="Disordered" evidence="1">
    <location>
        <begin position="567"/>
        <end position="591"/>
    </location>
</feature>
<feature type="region of interest" description="Disordered" evidence="1">
    <location>
        <begin position="169"/>
        <end position="209"/>
    </location>
</feature>
<feature type="compositionally biased region" description="Basic and acidic residues" evidence="1">
    <location>
        <begin position="192"/>
        <end position="209"/>
    </location>
</feature>
<comment type="caution">
    <text evidence="2">The sequence shown here is derived from an EMBL/GenBank/DDBJ whole genome shotgun (WGS) entry which is preliminary data.</text>
</comment>
<accession>A0AAD5RQ22</accession>
<feature type="compositionally biased region" description="Basic and acidic residues" evidence="1">
    <location>
        <begin position="305"/>
        <end position="319"/>
    </location>
</feature>
<keyword evidence="3" id="KW-1185">Reference proteome</keyword>
<feature type="compositionally biased region" description="Basic and acidic residues" evidence="1">
    <location>
        <begin position="116"/>
        <end position="130"/>
    </location>
</feature>
<feature type="compositionally biased region" description="Basic residues" evidence="1">
    <location>
        <begin position="68"/>
        <end position="79"/>
    </location>
</feature>
<feature type="region of interest" description="Disordered" evidence="1">
    <location>
        <begin position="279"/>
        <end position="367"/>
    </location>
</feature>
<feature type="compositionally biased region" description="Acidic residues" evidence="1">
    <location>
        <begin position="332"/>
        <end position="341"/>
    </location>
</feature>
<evidence type="ECO:0000313" key="3">
    <source>
        <dbReference type="Proteomes" id="UP001201980"/>
    </source>
</evidence>
<evidence type="ECO:0000256" key="1">
    <source>
        <dbReference type="SAM" id="MobiDB-lite"/>
    </source>
</evidence>
<evidence type="ECO:0000313" key="2">
    <source>
        <dbReference type="EMBL" id="KAJ2900626.1"/>
    </source>
</evidence>
<feature type="region of interest" description="Disordered" evidence="1">
    <location>
        <begin position="1"/>
        <end position="21"/>
    </location>
</feature>
<feature type="compositionally biased region" description="Low complexity" evidence="1">
    <location>
        <begin position="177"/>
        <end position="187"/>
    </location>
</feature>
<feature type="region of interest" description="Disordered" evidence="1">
    <location>
        <begin position="499"/>
        <end position="529"/>
    </location>
</feature>
<gene>
    <name evidence="2" type="ORF">MKZ38_002285</name>
</gene>
<proteinExistence type="predicted"/>
<dbReference type="EMBL" id="JAKWBI020000168">
    <property type="protein sequence ID" value="KAJ2900626.1"/>
    <property type="molecule type" value="Genomic_DNA"/>
</dbReference>
<name>A0AAD5RQ22_9PEZI</name>
<feature type="region of interest" description="Disordered" evidence="1">
    <location>
        <begin position="61"/>
        <end position="96"/>
    </location>
</feature>
<dbReference type="AlphaFoldDB" id="A0AAD5RQ22"/>
<feature type="compositionally biased region" description="Basic residues" evidence="1">
    <location>
        <begin position="514"/>
        <end position="523"/>
    </location>
</feature>
<reference evidence="2" key="1">
    <citation type="submission" date="2022-07" db="EMBL/GenBank/DDBJ databases">
        <title>Draft genome sequence of Zalerion maritima ATCC 34329, a (micro)plastics degrading marine fungus.</title>
        <authorList>
            <person name="Paco A."/>
            <person name="Goncalves M.F.M."/>
            <person name="Rocha-Santos T.A.P."/>
            <person name="Alves A."/>
        </authorList>
    </citation>
    <scope>NUCLEOTIDE SEQUENCE</scope>
    <source>
        <strain evidence="2">ATCC 34329</strain>
    </source>
</reference>